<feature type="compositionally biased region" description="Polar residues" evidence="1">
    <location>
        <begin position="34"/>
        <end position="48"/>
    </location>
</feature>
<feature type="compositionally biased region" description="Polar residues" evidence="1">
    <location>
        <begin position="148"/>
        <end position="165"/>
    </location>
</feature>
<evidence type="ECO:0000313" key="3">
    <source>
        <dbReference type="Proteomes" id="UP000335636"/>
    </source>
</evidence>
<feature type="region of interest" description="Disordered" evidence="1">
    <location>
        <begin position="128"/>
        <end position="165"/>
    </location>
</feature>
<dbReference type="AlphaFoldDB" id="A0A5E4C760"/>
<feature type="region of interest" description="Disordered" evidence="1">
    <location>
        <begin position="202"/>
        <end position="230"/>
    </location>
</feature>
<evidence type="ECO:0000313" key="2">
    <source>
        <dbReference type="EMBL" id="VTJ77664.1"/>
    </source>
</evidence>
<sequence>MPPHSPFPVYHPGSHPRLERRIECPAGPHGAGSCLSSFPVLSSRSNRASHQDGASRSEPLPPSGSEEPSIPPKGPKDKSRASYVKLSLCGTLGDCTRHTQSGVAPTSDLGELRAAWRLWGLQRGITGHPPASGFPDHKERPGVPPGHSLTTDFPLSQGLASSKENQPLGLDARHTCWRTLPRAPCSRVLSVRAGLPARCAKPLQDPREGQEGTAVGIRVGSGCTDPHHQG</sequence>
<name>A0A5E4C760_MARMO</name>
<dbReference type="EMBL" id="CABDUW010000988">
    <property type="protein sequence ID" value="VTJ77664.1"/>
    <property type="molecule type" value="Genomic_DNA"/>
</dbReference>
<proteinExistence type="predicted"/>
<evidence type="ECO:0000256" key="1">
    <source>
        <dbReference type="SAM" id="MobiDB-lite"/>
    </source>
</evidence>
<accession>A0A5E4C760</accession>
<organism evidence="2 3">
    <name type="scientific">Marmota monax</name>
    <name type="common">Woodchuck</name>
    <dbReference type="NCBI Taxonomy" id="9995"/>
    <lineage>
        <taxon>Eukaryota</taxon>
        <taxon>Metazoa</taxon>
        <taxon>Chordata</taxon>
        <taxon>Craniata</taxon>
        <taxon>Vertebrata</taxon>
        <taxon>Euteleostomi</taxon>
        <taxon>Mammalia</taxon>
        <taxon>Eutheria</taxon>
        <taxon>Euarchontoglires</taxon>
        <taxon>Glires</taxon>
        <taxon>Rodentia</taxon>
        <taxon>Sciuromorpha</taxon>
        <taxon>Sciuridae</taxon>
        <taxon>Xerinae</taxon>
        <taxon>Marmotini</taxon>
        <taxon>Marmota</taxon>
    </lineage>
</organism>
<gene>
    <name evidence="2" type="ORF">MONAX_5E014130</name>
</gene>
<comment type="caution">
    <text evidence="2">The sequence shown here is derived from an EMBL/GenBank/DDBJ whole genome shotgun (WGS) entry which is preliminary data.</text>
</comment>
<feature type="region of interest" description="Disordered" evidence="1">
    <location>
        <begin position="1"/>
        <end position="81"/>
    </location>
</feature>
<protein>
    <submittedName>
        <fullName evidence="2">Uncharacterized protein</fullName>
    </submittedName>
</protein>
<reference evidence="2" key="1">
    <citation type="submission" date="2019-04" db="EMBL/GenBank/DDBJ databases">
        <authorList>
            <person name="Alioto T."/>
            <person name="Alioto T."/>
        </authorList>
    </citation>
    <scope>NUCLEOTIDE SEQUENCE [LARGE SCALE GENOMIC DNA]</scope>
</reference>
<dbReference type="Proteomes" id="UP000335636">
    <property type="component" value="Unassembled WGS sequence"/>
</dbReference>
<keyword evidence="3" id="KW-1185">Reference proteome</keyword>